<dbReference type="Proteomes" id="UP001620645">
    <property type="component" value="Unassembled WGS sequence"/>
</dbReference>
<dbReference type="AlphaFoldDB" id="A0ABD2J1M7"/>
<dbReference type="PANTHER" id="PTHR45774">
    <property type="entry name" value="BTB/POZ DOMAIN-CONTAINING"/>
    <property type="match status" value="1"/>
</dbReference>
<proteinExistence type="predicted"/>
<keyword evidence="2" id="KW-1185">Reference proteome</keyword>
<accession>A0ABD2J1M7</accession>
<comment type="caution">
    <text evidence="1">The sequence shown here is derived from an EMBL/GenBank/DDBJ whole genome shotgun (WGS) entry which is preliminary data.</text>
</comment>
<name>A0ABD2J1M7_HETSC</name>
<organism evidence="1 2">
    <name type="scientific">Heterodera schachtii</name>
    <name type="common">Sugarbeet cyst nematode worm</name>
    <name type="synonym">Tylenchus schachtii</name>
    <dbReference type="NCBI Taxonomy" id="97005"/>
    <lineage>
        <taxon>Eukaryota</taxon>
        <taxon>Metazoa</taxon>
        <taxon>Ecdysozoa</taxon>
        <taxon>Nematoda</taxon>
        <taxon>Chromadorea</taxon>
        <taxon>Rhabditida</taxon>
        <taxon>Tylenchina</taxon>
        <taxon>Tylenchomorpha</taxon>
        <taxon>Tylenchoidea</taxon>
        <taxon>Heteroderidae</taxon>
        <taxon>Heteroderinae</taxon>
        <taxon>Heterodera</taxon>
    </lineage>
</organism>
<dbReference type="PANTHER" id="PTHR45774:SF3">
    <property type="entry name" value="BTB (POZ) DOMAIN-CONTAINING 2B-RELATED"/>
    <property type="match status" value="1"/>
</dbReference>
<evidence type="ECO:0000313" key="1">
    <source>
        <dbReference type="EMBL" id="KAL3085979.1"/>
    </source>
</evidence>
<protein>
    <submittedName>
        <fullName evidence="1">Uncharacterized protein</fullName>
    </submittedName>
</protein>
<gene>
    <name evidence="1" type="ORF">niasHS_009021</name>
</gene>
<dbReference type="EMBL" id="JBICCN010000219">
    <property type="protein sequence ID" value="KAL3085979.1"/>
    <property type="molecule type" value="Genomic_DNA"/>
</dbReference>
<sequence>MQQRIGLELHLFGNDTCIATCENDGIGNVAENEFGKGNEENGNKMKTAKADILADRMKLLLSNAKFADAHIFVGKYDEKELVPTQPLKFNVIGLFKVCADFPISQLSNVFAALSIGCFNDLLKDFVQQCLAYIDKNADALRWVDEKCCENGIECSAENRRQMLGPALFKIRFPLFSQEDFSEKIVPSDVLSKKELLAVYQFHSLPNRRRISDGFFSNAISD</sequence>
<reference evidence="1 2" key="1">
    <citation type="submission" date="2024-10" db="EMBL/GenBank/DDBJ databases">
        <authorList>
            <person name="Kim D."/>
        </authorList>
    </citation>
    <scope>NUCLEOTIDE SEQUENCE [LARGE SCALE GENOMIC DNA]</scope>
    <source>
        <strain evidence="1">Taebaek</strain>
    </source>
</reference>
<evidence type="ECO:0000313" key="2">
    <source>
        <dbReference type="Proteomes" id="UP001620645"/>
    </source>
</evidence>